<sequence length="339" mass="35989">MQHLVSDTSLGGPVEQAPEARSRAQRSALIRLIVSRILGAVFVLWAAVTLTFLAVHATPGDTVSLLLGQNRDDPVLRARTIARWGLDHPLWYQYLLYLVRIPTGDLGVSYTFSRPVTELLAESIGPTLQLAGAATVGAVIIAYLITLGTSTRLRRLRPVSQVIELVLLSAPAFWIGIVLLLVLSFKLGWFSIVDPNSPQALVLPALSLALPIGCYLAQILRDGADRAMEQPFALTSRSRGLSESRVYAGHALKHGTVPVITVLGLIIGSLIGGAVVVEQVFGRAGLGQIAVQAVNVKDVPLILGVTIVATAAFVIASTLVDVAALAIDPRLRAASTARS</sequence>
<keyword evidence="10" id="KW-1185">Reference proteome</keyword>
<feature type="transmembrane region" description="Helical" evidence="7">
    <location>
        <begin position="201"/>
        <end position="220"/>
    </location>
</feature>
<evidence type="ECO:0000256" key="7">
    <source>
        <dbReference type="RuleBase" id="RU363032"/>
    </source>
</evidence>
<evidence type="ECO:0000256" key="4">
    <source>
        <dbReference type="ARBA" id="ARBA00022692"/>
    </source>
</evidence>
<dbReference type="GO" id="GO:0055085">
    <property type="term" value="P:transmembrane transport"/>
    <property type="evidence" value="ECO:0007669"/>
    <property type="project" value="InterPro"/>
</dbReference>
<feature type="transmembrane region" description="Helical" evidence="7">
    <location>
        <begin position="33"/>
        <end position="57"/>
    </location>
</feature>
<evidence type="ECO:0000256" key="5">
    <source>
        <dbReference type="ARBA" id="ARBA00022989"/>
    </source>
</evidence>
<comment type="similarity">
    <text evidence="7">Belongs to the binding-protein-dependent transport system permease family.</text>
</comment>
<organism evidence="9 10">
    <name type="scientific">Acidipropionibacterium virtanenii</name>
    <dbReference type="NCBI Taxonomy" id="2057246"/>
    <lineage>
        <taxon>Bacteria</taxon>
        <taxon>Bacillati</taxon>
        <taxon>Actinomycetota</taxon>
        <taxon>Actinomycetes</taxon>
        <taxon>Propionibacteriales</taxon>
        <taxon>Propionibacteriaceae</taxon>
        <taxon>Acidipropionibacterium</taxon>
    </lineage>
</organism>
<dbReference type="Gene3D" id="1.10.3720.10">
    <property type="entry name" value="MetI-like"/>
    <property type="match status" value="1"/>
</dbReference>
<proteinExistence type="inferred from homology"/>
<evidence type="ECO:0000313" key="10">
    <source>
        <dbReference type="Proteomes" id="UP000251995"/>
    </source>
</evidence>
<accession>A0A344UY37</accession>
<feature type="transmembrane region" description="Helical" evidence="7">
    <location>
        <begin position="259"/>
        <end position="281"/>
    </location>
</feature>
<comment type="subcellular location">
    <subcellularLocation>
        <location evidence="1 7">Cell membrane</location>
        <topology evidence="1 7">Multi-pass membrane protein</topology>
    </subcellularLocation>
</comment>
<gene>
    <name evidence="9" type="primary">gsiC_3</name>
    <name evidence="9" type="ORF">JS278_03051</name>
</gene>
<dbReference type="InterPro" id="IPR000515">
    <property type="entry name" value="MetI-like"/>
</dbReference>
<feature type="transmembrane region" description="Helical" evidence="7">
    <location>
        <begin position="301"/>
        <end position="327"/>
    </location>
</feature>
<evidence type="ECO:0000256" key="6">
    <source>
        <dbReference type="ARBA" id="ARBA00023136"/>
    </source>
</evidence>
<keyword evidence="5 7" id="KW-1133">Transmembrane helix</keyword>
<keyword evidence="4 7" id="KW-0812">Transmembrane</keyword>
<protein>
    <submittedName>
        <fullName evidence="9">Glutathione transport system permease protein GsiC</fullName>
    </submittedName>
</protein>
<evidence type="ECO:0000259" key="8">
    <source>
        <dbReference type="PROSITE" id="PS50928"/>
    </source>
</evidence>
<dbReference type="Proteomes" id="UP000251995">
    <property type="component" value="Chromosome"/>
</dbReference>
<dbReference type="PANTHER" id="PTHR43163">
    <property type="entry name" value="DIPEPTIDE TRANSPORT SYSTEM PERMEASE PROTEIN DPPB-RELATED"/>
    <property type="match status" value="1"/>
</dbReference>
<dbReference type="KEGG" id="acij:JS278_03051"/>
<dbReference type="OrthoDB" id="147688at2"/>
<dbReference type="PROSITE" id="PS50928">
    <property type="entry name" value="ABC_TM1"/>
    <property type="match status" value="1"/>
</dbReference>
<keyword evidence="2 7" id="KW-0813">Transport</keyword>
<dbReference type="Pfam" id="PF00528">
    <property type="entry name" value="BPD_transp_1"/>
    <property type="match status" value="1"/>
</dbReference>
<dbReference type="RefSeq" id="WP_114045932.1">
    <property type="nucleotide sequence ID" value="NZ_CP025198.1"/>
</dbReference>
<evidence type="ECO:0000313" key="9">
    <source>
        <dbReference type="EMBL" id="AXE40185.1"/>
    </source>
</evidence>
<dbReference type="SUPFAM" id="SSF161098">
    <property type="entry name" value="MetI-like"/>
    <property type="match status" value="1"/>
</dbReference>
<evidence type="ECO:0000256" key="1">
    <source>
        <dbReference type="ARBA" id="ARBA00004651"/>
    </source>
</evidence>
<dbReference type="InterPro" id="IPR035906">
    <property type="entry name" value="MetI-like_sf"/>
</dbReference>
<dbReference type="Pfam" id="PF19300">
    <property type="entry name" value="BPD_transp_1_N"/>
    <property type="match status" value="1"/>
</dbReference>
<feature type="domain" description="ABC transmembrane type-1" evidence="8">
    <location>
        <begin position="124"/>
        <end position="324"/>
    </location>
</feature>
<dbReference type="AlphaFoldDB" id="A0A344UY37"/>
<dbReference type="InterPro" id="IPR045621">
    <property type="entry name" value="BPD_transp_1_N"/>
</dbReference>
<dbReference type="GO" id="GO:0005886">
    <property type="term" value="C:plasma membrane"/>
    <property type="evidence" value="ECO:0007669"/>
    <property type="project" value="UniProtKB-SubCell"/>
</dbReference>
<keyword evidence="3" id="KW-1003">Cell membrane</keyword>
<keyword evidence="6 7" id="KW-0472">Membrane</keyword>
<reference evidence="9 10" key="1">
    <citation type="submission" date="2017-12" db="EMBL/GenBank/DDBJ databases">
        <title>The whole genome sequence of the Acidipropionibacterium virtanenii sp. nov. type strain JS278.</title>
        <authorList>
            <person name="Laine P."/>
            <person name="Deptula P."/>
            <person name="Varmanen P."/>
            <person name="Auvinen P."/>
        </authorList>
    </citation>
    <scope>NUCLEOTIDE SEQUENCE [LARGE SCALE GENOMIC DNA]</scope>
    <source>
        <strain evidence="9 10">JS278</strain>
    </source>
</reference>
<dbReference type="EMBL" id="CP025198">
    <property type="protein sequence ID" value="AXE40185.1"/>
    <property type="molecule type" value="Genomic_DNA"/>
</dbReference>
<feature type="transmembrane region" description="Helical" evidence="7">
    <location>
        <begin position="165"/>
        <end position="189"/>
    </location>
</feature>
<name>A0A344UY37_9ACTN</name>
<evidence type="ECO:0000256" key="2">
    <source>
        <dbReference type="ARBA" id="ARBA00022448"/>
    </source>
</evidence>
<dbReference type="PANTHER" id="PTHR43163:SF6">
    <property type="entry name" value="DIPEPTIDE TRANSPORT SYSTEM PERMEASE PROTEIN DPPB-RELATED"/>
    <property type="match status" value="1"/>
</dbReference>
<evidence type="ECO:0000256" key="3">
    <source>
        <dbReference type="ARBA" id="ARBA00022475"/>
    </source>
</evidence>
<feature type="transmembrane region" description="Helical" evidence="7">
    <location>
        <begin position="127"/>
        <end position="145"/>
    </location>
</feature>
<dbReference type="CDD" id="cd06261">
    <property type="entry name" value="TM_PBP2"/>
    <property type="match status" value="1"/>
</dbReference>